<evidence type="ECO:0000256" key="1">
    <source>
        <dbReference type="SAM" id="Phobius"/>
    </source>
</evidence>
<sequence length="97" mass="10988">MVIRKTPLCIGICLLALVTANFLIGLLKGFSNGSRAYMNYDSFYFVGCSLLLVMGVSLAKYSISRNGRLGRAGEFFFKFYLRSMRRFRTNKAFKSDS</sequence>
<dbReference type="EMBL" id="AB609751">
    <property type="protein sequence ID" value="BBE38915.1"/>
    <property type="molecule type" value="Genomic_DNA"/>
</dbReference>
<feature type="transmembrane region" description="Helical" evidence="1">
    <location>
        <begin position="7"/>
        <end position="30"/>
    </location>
</feature>
<dbReference type="EMBL" id="AB609751">
    <property type="protein sequence ID" value="BBE38738.1"/>
    <property type="molecule type" value="Genomic_DNA"/>
</dbReference>
<evidence type="ECO:0000313" key="2">
    <source>
        <dbReference type="EMBL" id="BBE38738.1"/>
    </source>
</evidence>
<feature type="transmembrane region" description="Helical" evidence="1">
    <location>
        <begin position="42"/>
        <end position="61"/>
    </location>
</feature>
<protein>
    <submittedName>
        <fullName evidence="2">Uncharacterized protein</fullName>
    </submittedName>
</protein>
<keyword evidence="1" id="KW-1133">Transmembrane helix</keyword>
<dbReference type="AlphaFoldDB" id="A0A6S4Q1T8"/>
<reference evidence="2" key="1">
    <citation type="submission" date="2011-01" db="EMBL/GenBank/DDBJ databases">
        <title>Evolutionary Significance of Chromosomal Super-Integrons in Vibrio vulnificus Strains.</title>
        <authorList>
            <person name="Shu H.Y."/>
            <person name="Wu K.M."/>
            <person name="Liu T.T."/>
            <person name="Liu Y.M."/>
            <person name="Liao T.L."/>
            <person name="Hor L.I."/>
            <person name="Tsai S.F."/>
            <person name="Chen C.Y."/>
        </authorList>
    </citation>
    <scope>NUCLEOTIDE SEQUENCE</scope>
    <source>
        <strain evidence="2">CECT4999</strain>
    </source>
</reference>
<keyword evidence="1" id="KW-0472">Membrane</keyword>
<accession>A0A6S4Q1T8</accession>
<proteinExistence type="predicted"/>
<keyword evidence="1" id="KW-0812">Transmembrane</keyword>
<organism evidence="2">
    <name type="scientific">Vibrio vulnificus</name>
    <dbReference type="NCBI Taxonomy" id="672"/>
    <lineage>
        <taxon>Bacteria</taxon>
        <taxon>Pseudomonadati</taxon>
        <taxon>Pseudomonadota</taxon>
        <taxon>Gammaproteobacteria</taxon>
        <taxon>Vibrionales</taxon>
        <taxon>Vibrionaceae</taxon>
        <taxon>Vibrio</taxon>
    </lineage>
</organism>
<name>A0A6S4Q1T8_VIBVL</name>